<dbReference type="InterPro" id="IPR012677">
    <property type="entry name" value="Nucleotide-bd_a/b_plait_sf"/>
</dbReference>
<evidence type="ECO:0000313" key="6">
    <source>
        <dbReference type="Proteomes" id="UP001586593"/>
    </source>
</evidence>
<gene>
    <name evidence="5" type="ORF">VTK73DRAFT_5613</name>
</gene>
<dbReference type="EMBL" id="JAZHXJ010003127">
    <property type="protein sequence ID" value="KAL1835476.1"/>
    <property type="molecule type" value="Genomic_DNA"/>
</dbReference>
<evidence type="ECO:0000259" key="4">
    <source>
        <dbReference type="PROSITE" id="PS50102"/>
    </source>
</evidence>
<dbReference type="InterPro" id="IPR035979">
    <property type="entry name" value="RBD_domain_sf"/>
</dbReference>
<reference evidence="5 6" key="1">
    <citation type="journal article" date="2024" name="Commun. Biol.">
        <title>Comparative genomic analysis of thermophilic fungi reveals convergent evolutionary adaptations and gene losses.</title>
        <authorList>
            <person name="Steindorff A.S."/>
            <person name="Aguilar-Pontes M.V."/>
            <person name="Robinson A.J."/>
            <person name="Andreopoulos B."/>
            <person name="LaButti K."/>
            <person name="Kuo A."/>
            <person name="Mondo S."/>
            <person name="Riley R."/>
            <person name="Otillar R."/>
            <person name="Haridas S."/>
            <person name="Lipzen A."/>
            <person name="Grimwood J."/>
            <person name="Schmutz J."/>
            <person name="Clum A."/>
            <person name="Reid I.D."/>
            <person name="Moisan M.C."/>
            <person name="Butler G."/>
            <person name="Nguyen T.T.M."/>
            <person name="Dewar K."/>
            <person name="Conant G."/>
            <person name="Drula E."/>
            <person name="Henrissat B."/>
            <person name="Hansel C."/>
            <person name="Singer S."/>
            <person name="Hutchinson M.I."/>
            <person name="de Vries R.P."/>
            <person name="Natvig D.O."/>
            <person name="Powell A.J."/>
            <person name="Tsang A."/>
            <person name="Grigoriev I.V."/>
        </authorList>
    </citation>
    <scope>NUCLEOTIDE SEQUENCE [LARGE SCALE GENOMIC DNA]</scope>
    <source>
        <strain evidence="5 6">ATCC 24622</strain>
    </source>
</reference>
<dbReference type="SUPFAM" id="SSF54928">
    <property type="entry name" value="RNA-binding domain, RBD"/>
    <property type="match status" value="1"/>
</dbReference>
<feature type="region of interest" description="Disordered" evidence="3">
    <location>
        <begin position="1"/>
        <end position="93"/>
    </location>
</feature>
<dbReference type="Gene3D" id="3.30.70.330">
    <property type="match status" value="1"/>
</dbReference>
<dbReference type="InterPro" id="IPR034186">
    <property type="entry name" value="PIN4-like_RRM"/>
</dbReference>
<dbReference type="PROSITE" id="PS50102">
    <property type="entry name" value="RRM"/>
    <property type="match status" value="1"/>
</dbReference>
<feature type="region of interest" description="Disordered" evidence="3">
    <location>
        <begin position="116"/>
        <end position="135"/>
    </location>
</feature>
<feature type="compositionally biased region" description="Pro residues" evidence="3">
    <location>
        <begin position="74"/>
        <end position="83"/>
    </location>
</feature>
<dbReference type="InterPro" id="IPR000504">
    <property type="entry name" value="RRM_dom"/>
</dbReference>
<comment type="caution">
    <text evidence="5">The sequence shown here is derived from an EMBL/GenBank/DDBJ whole genome shotgun (WGS) entry which is preliminary data.</text>
</comment>
<evidence type="ECO:0000313" key="5">
    <source>
        <dbReference type="EMBL" id="KAL1835476.1"/>
    </source>
</evidence>
<sequence>MNQQDLFYGGYPLGSSSRSPSSSRPGYATSSGLQPPNRPPNQRPLDSIGQPPAALYGDDRFGSYENTFRHNRGQPPPPPPPNQGFPDGFMLGNNQTWNYGSGAATVNGNIADAGRLRTGNARRGPLPTVGPPPRARPFAPYLPPAADRPSLPSQEWTVGPDPSLGGPTLLHGAPSSYQPNPLMNQQLGMLPPGGGMPGDRHVYPNSYGSMPLRALDEKNNNNNNNNNNNHGNGSDLIPTAIVIKNIPFNIRKETLTNLMTDMCLPQPYAFNYHFDQGVFRGLAFANFQSAEDTAIVIDKMNGLEVQGRKLRVEYKKMLPEHERERIEREKREKRGQLEEQHRPLGLHQQSSMHSLTNASGASNSGPRNSPLRKRAC</sequence>
<keyword evidence="6" id="KW-1185">Reference proteome</keyword>
<evidence type="ECO:0000256" key="3">
    <source>
        <dbReference type="SAM" id="MobiDB-lite"/>
    </source>
</evidence>
<evidence type="ECO:0000256" key="2">
    <source>
        <dbReference type="PROSITE-ProRule" id="PRU00176"/>
    </source>
</evidence>
<protein>
    <recommendedName>
        <fullName evidence="4">RRM domain-containing protein</fullName>
    </recommendedName>
</protein>
<dbReference type="SMART" id="SM00360">
    <property type="entry name" value="RRM"/>
    <property type="match status" value="1"/>
</dbReference>
<dbReference type="Pfam" id="PF00076">
    <property type="entry name" value="RRM_1"/>
    <property type="match status" value="1"/>
</dbReference>
<name>A0ABR3V172_9PEZI</name>
<dbReference type="PANTHER" id="PTHR23003">
    <property type="entry name" value="RNA RECOGNITION MOTIF RRM DOMAIN CONTAINING PROTEIN"/>
    <property type="match status" value="1"/>
</dbReference>
<feature type="compositionally biased region" description="Low complexity" evidence="3">
    <location>
        <begin position="15"/>
        <end position="25"/>
    </location>
</feature>
<dbReference type="PANTHER" id="PTHR23003:SF17">
    <property type="entry name" value="RNA-BINDING PROTEIN PIN4"/>
    <property type="match status" value="1"/>
</dbReference>
<feature type="region of interest" description="Disordered" evidence="3">
    <location>
        <begin position="323"/>
        <end position="376"/>
    </location>
</feature>
<evidence type="ECO:0000256" key="1">
    <source>
        <dbReference type="ARBA" id="ARBA00022884"/>
    </source>
</evidence>
<feature type="domain" description="RRM" evidence="4">
    <location>
        <begin position="239"/>
        <end position="317"/>
    </location>
</feature>
<dbReference type="Proteomes" id="UP001586593">
    <property type="component" value="Unassembled WGS sequence"/>
</dbReference>
<proteinExistence type="predicted"/>
<accession>A0ABR3V172</accession>
<organism evidence="5 6">
    <name type="scientific">Phialemonium thermophilum</name>
    <dbReference type="NCBI Taxonomy" id="223376"/>
    <lineage>
        <taxon>Eukaryota</taxon>
        <taxon>Fungi</taxon>
        <taxon>Dikarya</taxon>
        <taxon>Ascomycota</taxon>
        <taxon>Pezizomycotina</taxon>
        <taxon>Sordariomycetes</taxon>
        <taxon>Sordariomycetidae</taxon>
        <taxon>Cephalothecales</taxon>
        <taxon>Cephalothecaceae</taxon>
        <taxon>Phialemonium</taxon>
    </lineage>
</organism>
<feature type="compositionally biased region" description="Polar residues" evidence="3">
    <location>
        <begin position="347"/>
        <end position="367"/>
    </location>
</feature>
<dbReference type="CDD" id="cd12253">
    <property type="entry name" value="RRM_PIN4_like"/>
    <property type="match status" value="1"/>
</dbReference>
<keyword evidence="1 2" id="KW-0694">RNA-binding</keyword>
<dbReference type="InterPro" id="IPR050374">
    <property type="entry name" value="RRT5_SRSF_SR"/>
</dbReference>
<feature type="compositionally biased region" description="Basic and acidic residues" evidence="3">
    <location>
        <begin position="323"/>
        <end position="342"/>
    </location>
</feature>